<evidence type="ECO:0000259" key="3">
    <source>
        <dbReference type="Pfam" id="PF25130"/>
    </source>
</evidence>
<keyword evidence="2" id="KW-0812">Transmembrane</keyword>
<evidence type="ECO:0000256" key="2">
    <source>
        <dbReference type="SAM" id="Phobius"/>
    </source>
</evidence>
<keyword evidence="5" id="KW-1185">Reference proteome</keyword>
<sequence length="817" mass="88909">MDRRSPPPGHETPVLENPDVFDDEFEVFDGVADGMLGGFGSGHDREARRQSWGRESEGQRTPPIRSVSAHFAPSSSDMPSRSSIQKPRPRGGSGDGTDNPFFSADDDDDDDDLLHRVASMQSSSTANYAPGNVAHRSLSSASSSHNFARSNSPRIGAGGPSHPYGMYPQGTVARTPSVATQSTIRAPAHHGSEAGAPQHPYALYPQGVAEDDDEDQDLIAATALPVGFPGQDRSYQRRIGPDGEEQDIIGVDGHLEQLPPYSRYPEEGLGDQKMPLLAAPTPLHSRAPVAGSDPSMPLMHDIPDLTVEHRRRPQSMMDESDLARHGSRPSMSNLEQMASRETFSSSNTDKTWKEKNWKEKRKTRFCGIPFWWLLLTACVLAFIALVLGAVIGGFLGGQRHESKKLASSSAAVLTVMSTLYDASIIPTPTNLSPPTGTYALAFNTAEHVQSECLVDEGQEAAWSCDLGGSPAMALGVSPLNGGNGPLQARLMHASQDTTLYYGALQDYMSTSQSPFLTVTDNDDPDFGPAFYFQATYDKVVVVPDGSISGKVVNNGNFKDKRDYSPYSIPTGWLQQQQNPAEAKPQPSSQPWLCVWNQTFIEGFIYVQKPVSSSSVPSSSSSSSPNLSATSTTTQYMQATSPSTVTSDYWYPSHKSHDWPNTQYTSTSDPGTTSTTTLPLLYTTATFIGEPSTYPQWSSDVSSDSAEAKEKPKLKRITARDLFDGLPTYPYIIKIEERRLPSNDIQPYCQQVQILDNGSWGWYGNGSSKANTIMLEEQDPQYGAYESAGIAGSKSKRGLYERQTVPGGCHCQWMSGME</sequence>
<evidence type="ECO:0000313" key="4">
    <source>
        <dbReference type="EMBL" id="KAF2723092.1"/>
    </source>
</evidence>
<keyword evidence="2" id="KW-0472">Membrane</keyword>
<feature type="region of interest" description="Disordered" evidence="1">
    <location>
        <begin position="614"/>
        <end position="639"/>
    </location>
</feature>
<evidence type="ECO:0000256" key="1">
    <source>
        <dbReference type="SAM" id="MobiDB-lite"/>
    </source>
</evidence>
<feature type="compositionally biased region" description="Pro residues" evidence="1">
    <location>
        <begin position="1"/>
        <end position="10"/>
    </location>
</feature>
<accession>A0A9P4Q9H7</accession>
<comment type="caution">
    <text evidence="4">The sequence shown here is derived from an EMBL/GenBank/DDBJ whole genome shotgun (WGS) entry which is preliminary data.</text>
</comment>
<reference evidence="4" key="1">
    <citation type="journal article" date="2020" name="Stud. Mycol.">
        <title>101 Dothideomycetes genomes: a test case for predicting lifestyles and emergence of pathogens.</title>
        <authorList>
            <person name="Haridas S."/>
            <person name="Albert R."/>
            <person name="Binder M."/>
            <person name="Bloem J."/>
            <person name="Labutti K."/>
            <person name="Salamov A."/>
            <person name="Andreopoulos B."/>
            <person name="Baker S."/>
            <person name="Barry K."/>
            <person name="Bills G."/>
            <person name="Bluhm B."/>
            <person name="Cannon C."/>
            <person name="Castanera R."/>
            <person name="Culley D."/>
            <person name="Daum C."/>
            <person name="Ezra D."/>
            <person name="Gonzalez J."/>
            <person name="Henrissat B."/>
            <person name="Kuo A."/>
            <person name="Liang C."/>
            <person name="Lipzen A."/>
            <person name="Lutzoni F."/>
            <person name="Magnuson J."/>
            <person name="Mondo S."/>
            <person name="Nolan M."/>
            <person name="Ohm R."/>
            <person name="Pangilinan J."/>
            <person name="Park H.-J."/>
            <person name="Ramirez L."/>
            <person name="Alfaro M."/>
            <person name="Sun H."/>
            <person name="Tritt A."/>
            <person name="Yoshinaga Y."/>
            <person name="Zwiers L.-H."/>
            <person name="Turgeon B."/>
            <person name="Goodwin S."/>
            <person name="Spatafora J."/>
            <person name="Crous P."/>
            <person name="Grigoriev I."/>
        </authorList>
    </citation>
    <scope>NUCLEOTIDE SEQUENCE</scope>
    <source>
        <strain evidence="4">CBS 116435</strain>
    </source>
</reference>
<feature type="region of interest" description="Disordered" evidence="1">
    <location>
        <begin position="1"/>
        <end position="199"/>
    </location>
</feature>
<feature type="compositionally biased region" description="Low complexity" evidence="1">
    <location>
        <begin position="135"/>
        <end position="152"/>
    </location>
</feature>
<dbReference type="PANTHER" id="PTHR42078">
    <property type="entry name" value="GLUCAN 1, 4-ALPHA-GLUCOSIDASE"/>
    <property type="match status" value="1"/>
</dbReference>
<proteinExistence type="predicted"/>
<feature type="compositionally biased region" description="Polar residues" evidence="1">
    <location>
        <begin position="572"/>
        <end position="587"/>
    </location>
</feature>
<feature type="compositionally biased region" description="Low complexity" evidence="1">
    <location>
        <begin position="74"/>
        <end position="83"/>
    </location>
</feature>
<feature type="compositionally biased region" description="Polar residues" evidence="1">
    <location>
        <begin position="172"/>
        <end position="184"/>
    </location>
</feature>
<feature type="compositionally biased region" description="Basic and acidic residues" evidence="1">
    <location>
        <begin position="42"/>
        <end position="58"/>
    </location>
</feature>
<dbReference type="InterPro" id="IPR056722">
    <property type="entry name" value="DUF7820"/>
</dbReference>
<feature type="region of interest" description="Disordered" evidence="1">
    <location>
        <begin position="568"/>
        <end position="587"/>
    </location>
</feature>
<organism evidence="4 5">
    <name type="scientific">Polychaeton citri CBS 116435</name>
    <dbReference type="NCBI Taxonomy" id="1314669"/>
    <lineage>
        <taxon>Eukaryota</taxon>
        <taxon>Fungi</taxon>
        <taxon>Dikarya</taxon>
        <taxon>Ascomycota</taxon>
        <taxon>Pezizomycotina</taxon>
        <taxon>Dothideomycetes</taxon>
        <taxon>Dothideomycetidae</taxon>
        <taxon>Capnodiales</taxon>
        <taxon>Capnodiaceae</taxon>
        <taxon>Polychaeton</taxon>
    </lineage>
</organism>
<name>A0A9P4Q9H7_9PEZI</name>
<dbReference type="AlphaFoldDB" id="A0A9P4Q9H7"/>
<feature type="compositionally biased region" description="Polar residues" evidence="1">
    <location>
        <begin position="625"/>
        <end position="639"/>
    </location>
</feature>
<dbReference type="Pfam" id="PF25130">
    <property type="entry name" value="DUF7820"/>
    <property type="match status" value="1"/>
</dbReference>
<dbReference type="PANTHER" id="PTHR42078:SF1">
    <property type="entry name" value="GLUCAN 1, 4-ALPHA-GLUCOSIDASE"/>
    <property type="match status" value="1"/>
</dbReference>
<gene>
    <name evidence="4" type="ORF">K431DRAFT_220801</name>
</gene>
<feature type="transmembrane region" description="Helical" evidence="2">
    <location>
        <begin position="370"/>
        <end position="395"/>
    </location>
</feature>
<dbReference type="Proteomes" id="UP000799441">
    <property type="component" value="Unassembled WGS sequence"/>
</dbReference>
<evidence type="ECO:0000313" key="5">
    <source>
        <dbReference type="Proteomes" id="UP000799441"/>
    </source>
</evidence>
<dbReference type="EMBL" id="MU003778">
    <property type="protein sequence ID" value="KAF2723092.1"/>
    <property type="molecule type" value="Genomic_DNA"/>
</dbReference>
<keyword evidence="2" id="KW-1133">Transmembrane helix</keyword>
<feature type="domain" description="DUF7820" evidence="3">
    <location>
        <begin position="416"/>
        <end position="814"/>
    </location>
</feature>
<feature type="compositionally biased region" description="Low complexity" evidence="1">
    <location>
        <begin position="614"/>
        <end position="624"/>
    </location>
</feature>
<protein>
    <recommendedName>
        <fullName evidence="3">DUF7820 domain-containing protein</fullName>
    </recommendedName>
</protein>
<dbReference type="OrthoDB" id="5384459at2759"/>